<reference evidence="1" key="1">
    <citation type="journal article" date="2015" name="Nature">
        <title>Complex archaea that bridge the gap between prokaryotes and eukaryotes.</title>
        <authorList>
            <person name="Spang A."/>
            <person name="Saw J.H."/>
            <person name="Jorgensen S.L."/>
            <person name="Zaremba-Niedzwiedzka K."/>
            <person name="Martijn J."/>
            <person name="Lind A.E."/>
            <person name="van Eijk R."/>
            <person name="Schleper C."/>
            <person name="Guy L."/>
            <person name="Ettema T.J."/>
        </authorList>
    </citation>
    <scope>NUCLEOTIDE SEQUENCE</scope>
</reference>
<sequence>MPDVEVVTYDVSNSVSDALSALIDAEALVIEQLNTELTFFIKTIALTVTGTIVDMLDQIFDLYPSEWLIVTDAMVELSNWMNSFAYGQARNIADIIQSFTTVANTLMAQVAGKLDAIDALIGPKYEMRMFAIYDRIAVFSKAINAPPFYLEGVIQNARTFVMTVTCLSGPDYYQFLSTWDSGVEQLLSRISRYTTLYRENPQWIKTDVEAMLIKPAYNAMRQLKQDESTTISDFNNRIGELIKSTGDLQLLIGENKYLIDHIFADKINPRLLEITESIKDWQANIYRNEMGVMQAAVKSTHLLVTKAGFKIADIFGLLDYGGDLLLRINSLNDFIRQDQEDKIADVANRSFARIVPDWLSIVKETAG</sequence>
<organism evidence="1">
    <name type="scientific">marine sediment metagenome</name>
    <dbReference type="NCBI Taxonomy" id="412755"/>
    <lineage>
        <taxon>unclassified sequences</taxon>
        <taxon>metagenomes</taxon>
        <taxon>ecological metagenomes</taxon>
    </lineage>
</organism>
<accession>A0A0F9Q2A9</accession>
<gene>
    <name evidence="1" type="ORF">LCGC14_0771620</name>
</gene>
<evidence type="ECO:0000313" key="1">
    <source>
        <dbReference type="EMBL" id="KKN36639.1"/>
    </source>
</evidence>
<dbReference type="AlphaFoldDB" id="A0A0F9Q2A9"/>
<proteinExistence type="predicted"/>
<name>A0A0F9Q2A9_9ZZZZ</name>
<dbReference type="EMBL" id="LAZR01001953">
    <property type="protein sequence ID" value="KKN36639.1"/>
    <property type="molecule type" value="Genomic_DNA"/>
</dbReference>
<protein>
    <submittedName>
        <fullName evidence="1">Uncharacterized protein</fullName>
    </submittedName>
</protein>
<comment type="caution">
    <text evidence="1">The sequence shown here is derived from an EMBL/GenBank/DDBJ whole genome shotgun (WGS) entry which is preliminary data.</text>
</comment>